<dbReference type="SUPFAM" id="SSF51206">
    <property type="entry name" value="cAMP-binding domain-like"/>
    <property type="match status" value="2"/>
</dbReference>
<protein>
    <recommendedName>
        <fullName evidence="4">Cyclic nucleotide-binding domain-containing protein</fullName>
    </recommendedName>
</protein>
<dbReference type="PANTHER" id="PTHR24567">
    <property type="entry name" value="CRP FAMILY TRANSCRIPTIONAL REGULATORY PROTEIN"/>
    <property type="match status" value="1"/>
</dbReference>
<reference evidence="2 3" key="1">
    <citation type="journal article" date="2018" name="BMC Genomics">
        <title>Genomic comparison of Trypanosoma conorhini and Trypanosoma rangeli to Trypanosoma cruzi strains of high and low virulence.</title>
        <authorList>
            <person name="Bradwell K.R."/>
            <person name="Koparde V.N."/>
            <person name="Matveyev A.V."/>
            <person name="Serrano M.G."/>
            <person name="Alves J.M."/>
            <person name="Parikh H."/>
            <person name="Huang B."/>
            <person name="Lee V."/>
            <person name="Espinosa-Alvarez O."/>
            <person name="Ortiz P.A."/>
            <person name="Costa-Martins A.G."/>
            <person name="Teixeira M.M."/>
            <person name="Buck G.A."/>
        </authorList>
    </citation>
    <scope>NUCLEOTIDE SEQUENCE [LARGE SCALE GENOMIC DNA]</scope>
    <source>
        <strain evidence="2 3">025E</strain>
    </source>
</reference>
<evidence type="ECO:0000256" key="1">
    <source>
        <dbReference type="SAM" id="MobiDB-lite"/>
    </source>
</evidence>
<dbReference type="GO" id="GO:0005829">
    <property type="term" value="C:cytosol"/>
    <property type="evidence" value="ECO:0007669"/>
    <property type="project" value="TreeGrafter"/>
</dbReference>
<sequence>MDANPMSEGVQPQQPQPERQEEGKQEQELGSSSVAPPTSDGAQNSTLISLAPPIPLPPPAETLDASTDRRRSLAASVLLRNTDADLAASCRSSTYPRNSRRSSLRVRGGVAEGLERAVDMVQTYPLMLVDGTAFENQILRRNSGDSSLLNSTISLISPLNLDEADVSFSDLTDVLGQLRSKSSVVPFAARLKRACMWSVIVIAVRAHQAWREAFRRQRLRATLEFLLLPVILRRRGEKEVGKTFFRRSQCKGPEPLRDDDGLKPQGNFIWENCEFFRSLGNPRFCEEVAEVVLRYRHPAGNAIAAVGAPSQDALHILVSGKCDAITPPGEAVGTVRRTRLSVGASFGGLYGGREVYRKVYRAISQCVVWVIPRDDFEALFSRYADEAMKRVYLGALKQHHMEHLLRNYHASECMTRVPIYRALDRDIGVYAKDFTPLVLTKGDVLFEQGEPPGDIYCLLEGQVQRQQLGEDMTYESGTSQILSPNESENSFSLSTRFVLLGEEPHILPAPLRYKCSVFSRAALFFRVKGDRFVDALLDDAKLFLRIRANLKAQIRRSMRLSPEALVRVPLLQEMSGANLHNIANAAEARVVERCTSICEPAQAVREIYLLTAGEVQDPRQLNRAPTLPMSPPVTEAEETPENAHPKGKKERNTKNVFAGHEREKGTSNMPQAHETALAGRYHYQSNSRSASDGLEPAQPRWTFFRGSNQGEFLNGITYPDEQQELAPPLPPNPTKNFLCTVGGGWEGLLVEKWPNGWETSTTVELWAIPTLHIRTEFNSLPKSIQNSILLCARTLQMQALGLSSIVVAKLPPMSVFVPPEKRVKNPSLGIEKGQARDKSASSLRRKHAGSIQSHERSTATGSRRGRATAELSGSHGSILSGSSVGFLANEEMSFSRKKAFQQRVPLLTPLTTSTATKSPSPARRGKNVKSGIKSKAKDAAATLKVEPTEAPKPKAGPPPLLFLRKLASKLEEKPPIITSEMCALYAGREPQKGIIRQPQPIASRVAGVANNAVISADQQPSWPVAAGARRQWFHVVPSFAPLPGTVNNNNYITSAPNLLPNTALMVKREKGYGEVLASQANFFASLAQTRRAQATGYESASAFSPGEPKSFPSPTRSASPRLMGRPVPGRYAYRL</sequence>
<feature type="region of interest" description="Disordered" evidence="1">
    <location>
        <begin position="1097"/>
        <end position="1128"/>
    </location>
</feature>
<accession>A0A3R7M3H8</accession>
<name>A0A3R7M3H8_9TRYP</name>
<comment type="caution">
    <text evidence="2">The sequence shown here is derived from an EMBL/GenBank/DDBJ whole genome shotgun (WGS) entry which is preliminary data.</text>
</comment>
<evidence type="ECO:0000313" key="2">
    <source>
        <dbReference type="EMBL" id="RNF25894.1"/>
    </source>
</evidence>
<dbReference type="RefSeq" id="XP_029231100.1">
    <property type="nucleotide sequence ID" value="XM_029368796.1"/>
</dbReference>
<feature type="compositionally biased region" description="Polar residues" evidence="1">
    <location>
        <begin position="31"/>
        <end position="44"/>
    </location>
</feature>
<dbReference type="CDD" id="cd00038">
    <property type="entry name" value="CAP_ED"/>
    <property type="match status" value="1"/>
</dbReference>
<dbReference type="GO" id="GO:0003700">
    <property type="term" value="F:DNA-binding transcription factor activity"/>
    <property type="evidence" value="ECO:0007669"/>
    <property type="project" value="TreeGrafter"/>
</dbReference>
<dbReference type="InterPro" id="IPR014710">
    <property type="entry name" value="RmlC-like_jellyroll"/>
</dbReference>
<feature type="compositionally biased region" description="Low complexity" evidence="1">
    <location>
        <begin position="8"/>
        <end position="17"/>
    </location>
</feature>
<evidence type="ECO:0000313" key="3">
    <source>
        <dbReference type="Proteomes" id="UP000284403"/>
    </source>
</evidence>
<dbReference type="AlphaFoldDB" id="A0A3R7M3H8"/>
<feature type="compositionally biased region" description="Basic and acidic residues" evidence="1">
    <location>
        <begin position="18"/>
        <end position="27"/>
    </location>
</feature>
<dbReference type="InterPro" id="IPR018490">
    <property type="entry name" value="cNMP-bd_dom_sf"/>
</dbReference>
<dbReference type="EMBL" id="MKKU01000067">
    <property type="protein sequence ID" value="RNF25894.1"/>
    <property type="molecule type" value="Genomic_DNA"/>
</dbReference>
<dbReference type="InterPro" id="IPR000595">
    <property type="entry name" value="cNMP-bd_dom"/>
</dbReference>
<proteinExistence type="predicted"/>
<feature type="region of interest" description="Disordered" evidence="1">
    <location>
        <begin position="821"/>
        <end position="875"/>
    </location>
</feature>
<feature type="compositionally biased region" description="Low complexity" evidence="1">
    <location>
        <begin position="911"/>
        <end position="922"/>
    </location>
</feature>
<organism evidence="2 3">
    <name type="scientific">Trypanosoma conorhini</name>
    <dbReference type="NCBI Taxonomy" id="83891"/>
    <lineage>
        <taxon>Eukaryota</taxon>
        <taxon>Discoba</taxon>
        <taxon>Euglenozoa</taxon>
        <taxon>Kinetoplastea</taxon>
        <taxon>Metakinetoplastina</taxon>
        <taxon>Trypanosomatida</taxon>
        <taxon>Trypanosomatidae</taxon>
        <taxon>Trypanosoma</taxon>
    </lineage>
</organism>
<dbReference type="OrthoDB" id="273265at2759"/>
<keyword evidence="3" id="KW-1185">Reference proteome</keyword>
<dbReference type="Proteomes" id="UP000284403">
    <property type="component" value="Unassembled WGS sequence"/>
</dbReference>
<dbReference type="InterPro" id="IPR050397">
    <property type="entry name" value="Env_Response_Regulators"/>
</dbReference>
<dbReference type="PANTHER" id="PTHR24567:SF26">
    <property type="entry name" value="REGULATORY PROTEIN YEIL"/>
    <property type="match status" value="1"/>
</dbReference>
<evidence type="ECO:0008006" key="4">
    <source>
        <dbReference type="Google" id="ProtNLM"/>
    </source>
</evidence>
<dbReference type="Gene3D" id="2.60.120.10">
    <property type="entry name" value="Jelly Rolls"/>
    <property type="match status" value="2"/>
</dbReference>
<feature type="region of interest" description="Disordered" evidence="1">
    <location>
        <begin position="621"/>
        <end position="654"/>
    </location>
</feature>
<gene>
    <name evidence="2" type="ORF">Tco025E_01860</name>
</gene>
<feature type="region of interest" description="Disordered" evidence="1">
    <location>
        <begin position="911"/>
        <end position="957"/>
    </location>
</feature>
<feature type="region of interest" description="Disordered" evidence="1">
    <location>
        <begin position="1"/>
        <end position="68"/>
    </location>
</feature>
<dbReference type="GeneID" id="40315471"/>